<sequence length="389" mass="44388">MRIKQPHQRRVSDSCAYCIPEESDIMPSTTLPYAPHYEPAPVTQEDLKWADLAVIDLSKASTPEGRAELVTQLSIALRNHGFFYVINHGYIPAQNERMLDIADRAFTGVSAEEKQLYASNSKETGSWQGYKLRNYWVIDNGVHDQVEHYNINRDVTKKKHPEAIKPFLPEIDAFARFNHHLVLHPILRLIALSLELPEEELVNIHGFNAVGETYARFMKYYPRSAEEETKTKNVWLKGHTDFGSITILWSQPVSALQIQTKNGEWQWIKHIDNALVVSAGDALEFLTGGYYKGTIHRVRQPPADQQSYTRLGLFYFAGPDDAVRLTPLVASPVLQRAGIQRRFEDDTAPTMEQWRRGRTSAYGAKELKQSKEDGIEEEVINGVLVKHYN</sequence>
<dbReference type="Proteomes" id="UP000053558">
    <property type="component" value="Unassembled WGS sequence"/>
</dbReference>
<gene>
    <name evidence="3" type="ORF">CONPUDRAFT_144826</name>
</gene>
<dbReference type="RefSeq" id="XP_007769975.1">
    <property type="nucleotide sequence ID" value="XM_007771785.1"/>
</dbReference>
<dbReference type="EMBL" id="JH711580">
    <property type="protein sequence ID" value="EIW79586.1"/>
    <property type="molecule type" value="Genomic_DNA"/>
</dbReference>
<name>A0A5M3MKJ4_CONPW</name>
<dbReference type="OMA" id="WHINNGV"/>
<dbReference type="GeneID" id="19201990"/>
<reference evidence="4" key="1">
    <citation type="journal article" date="2012" name="Science">
        <title>The Paleozoic origin of enzymatic lignin decomposition reconstructed from 31 fungal genomes.</title>
        <authorList>
            <person name="Floudas D."/>
            <person name="Binder M."/>
            <person name="Riley R."/>
            <person name="Barry K."/>
            <person name="Blanchette R.A."/>
            <person name="Henrissat B."/>
            <person name="Martinez A.T."/>
            <person name="Otillar R."/>
            <person name="Spatafora J.W."/>
            <person name="Yadav J.S."/>
            <person name="Aerts A."/>
            <person name="Benoit I."/>
            <person name="Boyd A."/>
            <person name="Carlson A."/>
            <person name="Copeland A."/>
            <person name="Coutinho P.M."/>
            <person name="de Vries R.P."/>
            <person name="Ferreira P."/>
            <person name="Findley K."/>
            <person name="Foster B."/>
            <person name="Gaskell J."/>
            <person name="Glotzer D."/>
            <person name="Gorecki P."/>
            <person name="Heitman J."/>
            <person name="Hesse C."/>
            <person name="Hori C."/>
            <person name="Igarashi K."/>
            <person name="Jurgens J.A."/>
            <person name="Kallen N."/>
            <person name="Kersten P."/>
            <person name="Kohler A."/>
            <person name="Kuees U."/>
            <person name="Kumar T.K.A."/>
            <person name="Kuo A."/>
            <person name="LaButti K."/>
            <person name="Larrondo L.F."/>
            <person name="Lindquist E."/>
            <person name="Ling A."/>
            <person name="Lombard V."/>
            <person name="Lucas S."/>
            <person name="Lundell T."/>
            <person name="Martin R."/>
            <person name="McLaughlin D.J."/>
            <person name="Morgenstern I."/>
            <person name="Morin E."/>
            <person name="Murat C."/>
            <person name="Nagy L.G."/>
            <person name="Nolan M."/>
            <person name="Ohm R.A."/>
            <person name="Patyshakuliyeva A."/>
            <person name="Rokas A."/>
            <person name="Ruiz-Duenas F.J."/>
            <person name="Sabat G."/>
            <person name="Salamov A."/>
            <person name="Samejima M."/>
            <person name="Schmutz J."/>
            <person name="Slot J.C."/>
            <person name="St John F."/>
            <person name="Stenlid J."/>
            <person name="Sun H."/>
            <person name="Sun S."/>
            <person name="Syed K."/>
            <person name="Tsang A."/>
            <person name="Wiebenga A."/>
            <person name="Young D."/>
            <person name="Pisabarro A."/>
            <person name="Eastwood D.C."/>
            <person name="Martin F."/>
            <person name="Cullen D."/>
            <person name="Grigoriev I.V."/>
            <person name="Hibbett D.S."/>
        </authorList>
    </citation>
    <scope>NUCLEOTIDE SEQUENCE [LARGE SCALE GENOMIC DNA]</scope>
    <source>
        <strain evidence="4">RWD-64-598 SS2</strain>
    </source>
</reference>
<dbReference type="OrthoDB" id="406156at2759"/>
<accession>A0A5M3MKJ4</accession>
<dbReference type="InterPro" id="IPR027443">
    <property type="entry name" value="IPNS-like_sf"/>
</dbReference>
<dbReference type="Pfam" id="PF03171">
    <property type="entry name" value="2OG-FeII_Oxy"/>
    <property type="match status" value="1"/>
</dbReference>
<dbReference type="InterPro" id="IPR050231">
    <property type="entry name" value="Iron_ascorbate_oxido_reductase"/>
</dbReference>
<dbReference type="PRINTS" id="PR00682">
    <property type="entry name" value="IPNSYNTHASE"/>
</dbReference>
<dbReference type="PANTHER" id="PTHR47990">
    <property type="entry name" value="2-OXOGLUTARATE (2OG) AND FE(II)-DEPENDENT OXYGENASE SUPERFAMILY PROTEIN-RELATED"/>
    <property type="match status" value="1"/>
</dbReference>
<evidence type="ECO:0000259" key="1">
    <source>
        <dbReference type="Pfam" id="PF03171"/>
    </source>
</evidence>
<proteinExistence type="predicted"/>
<feature type="domain" description="Non-haem dioxygenase N-terminal" evidence="2">
    <location>
        <begin position="54"/>
        <end position="160"/>
    </location>
</feature>
<evidence type="ECO:0000313" key="3">
    <source>
        <dbReference type="EMBL" id="EIW79586.1"/>
    </source>
</evidence>
<keyword evidence="4" id="KW-1185">Reference proteome</keyword>
<dbReference type="SUPFAM" id="SSF51197">
    <property type="entry name" value="Clavaminate synthase-like"/>
    <property type="match status" value="1"/>
</dbReference>
<dbReference type="AlphaFoldDB" id="A0A5M3MKJ4"/>
<evidence type="ECO:0000313" key="4">
    <source>
        <dbReference type="Proteomes" id="UP000053558"/>
    </source>
</evidence>
<comment type="caution">
    <text evidence="3">The sequence shown here is derived from an EMBL/GenBank/DDBJ whole genome shotgun (WGS) entry which is preliminary data.</text>
</comment>
<protein>
    <submittedName>
        <fullName evidence="3">Clavaminate synthase-like protein</fullName>
    </submittedName>
</protein>
<dbReference type="Pfam" id="PF14226">
    <property type="entry name" value="DIOX_N"/>
    <property type="match status" value="1"/>
</dbReference>
<feature type="domain" description="Isopenicillin N synthase-like Fe(2+) 2OG dioxygenase" evidence="1">
    <location>
        <begin position="217"/>
        <end position="316"/>
    </location>
</feature>
<organism evidence="3 4">
    <name type="scientific">Coniophora puteana (strain RWD-64-598)</name>
    <name type="common">Brown rot fungus</name>
    <dbReference type="NCBI Taxonomy" id="741705"/>
    <lineage>
        <taxon>Eukaryota</taxon>
        <taxon>Fungi</taxon>
        <taxon>Dikarya</taxon>
        <taxon>Basidiomycota</taxon>
        <taxon>Agaricomycotina</taxon>
        <taxon>Agaricomycetes</taxon>
        <taxon>Agaricomycetidae</taxon>
        <taxon>Boletales</taxon>
        <taxon>Coniophorineae</taxon>
        <taxon>Coniophoraceae</taxon>
        <taxon>Coniophora</taxon>
    </lineage>
</organism>
<dbReference type="InterPro" id="IPR026992">
    <property type="entry name" value="DIOX_N"/>
</dbReference>
<dbReference type="Gene3D" id="2.60.120.330">
    <property type="entry name" value="B-lactam Antibiotic, Isopenicillin N Synthase, Chain"/>
    <property type="match status" value="1"/>
</dbReference>
<evidence type="ECO:0000259" key="2">
    <source>
        <dbReference type="Pfam" id="PF14226"/>
    </source>
</evidence>
<dbReference type="InterPro" id="IPR044861">
    <property type="entry name" value="IPNS-like_FE2OG_OXY"/>
</dbReference>
<dbReference type="KEGG" id="cput:CONPUDRAFT_144826"/>